<organism evidence="3 4">
    <name type="scientific">Bifidobacterium tissieri</name>
    <dbReference type="NCBI Taxonomy" id="1630162"/>
    <lineage>
        <taxon>Bacteria</taxon>
        <taxon>Bacillati</taxon>
        <taxon>Actinomycetota</taxon>
        <taxon>Actinomycetes</taxon>
        <taxon>Bifidobacteriales</taxon>
        <taxon>Bifidobacteriaceae</taxon>
        <taxon>Bifidobacterium</taxon>
    </lineage>
</organism>
<comment type="caution">
    <text evidence="3">The sequence shown here is derived from an EMBL/GenBank/DDBJ whole genome shotgun (WGS) entry which is preliminary data.</text>
</comment>
<keyword evidence="2" id="KW-1133">Transmembrane helix</keyword>
<dbReference type="Gene3D" id="2.60.40.10">
    <property type="entry name" value="Immunoglobulins"/>
    <property type="match status" value="1"/>
</dbReference>
<evidence type="ECO:0000313" key="3">
    <source>
        <dbReference type="EMBL" id="OZG55399.1"/>
    </source>
</evidence>
<evidence type="ECO:0000256" key="1">
    <source>
        <dbReference type="SAM" id="MobiDB-lite"/>
    </source>
</evidence>
<dbReference type="EMBL" id="MWWV01000022">
    <property type="protein sequence ID" value="OZG55399.1"/>
    <property type="molecule type" value="Genomic_DNA"/>
</dbReference>
<accession>A0A261F8C9</accession>
<evidence type="ECO:0000313" key="4">
    <source>
        <dbReference type="Proteomes" id="UP000216444"/>
    </source>
</evidence>
<dbReference type="GO" id="GO:0005975">
    <property type="term" value="P:carbohydrate metabolic process"/>
    <property type="evidence" value="ECO:0007669"/>
    <property type="project" value="UniProtKB-ARBA"/>
</dbReference>
<keyword evidence="2" id="KW-0812">Transmembrane</keyword>
<keyword evidence="2" id="KW-0472">Membrane</keyword>
<keyword evidence="4" id="KW-1185">Reference proteome</keyword>
<dbReference type="InterPro" id="IPR013783">
    <property type="entry name" value="Ig-like_fold"/>
</dbReference>
<feature type="region of interest" description="Disordered" evidence="1">
    <location>
        <begin position="212"/>
        <end position="249"/>
    </location>
</feature>
<protein>
    <submittedName>
        <fullName evidence="3">Cell surface protein</fullName>
    </submittedName>
</protein>
<sequence length="292" mass="29968">MGDIHSAHGASGRRSTREGGIRLFALPAAILSVITLTVMLVISWGLLFPTSASASAASGRVGTLTISATVADGGTTRVLAGDTYAVAQVADATIGDDGTINGFSTRDAFSAVGRDWGSLSSSQYNEAAKELAEYASSHGLYDVTDHAVTGADGRAVVRDLVPGLYLVSRTAVADANSAYVCDAFLVAIPETEPGTSGGASSAANYAVVASPKFEQVPGPGPEPSENPSGKPTPEPSKNPSPTPAVPSQQSNIAKTGAAIMRYVQVAVIFGGIALVFLFIRSRYASTRHDDLH</sequence>
<evidence type="ECO:0000256" key="2">
    <source>
        <dbReference type="SAM" id="Phobius"/>
    </source>
</evidence>
<dbReference type="RefSeq" id="WP_094665485.1">
    <property type="nucleotide sequence ID" value="NZ_MWWV01000022.1"/>
</dbReference>
<name>A0A261F8C9_9BIFI</name>
<feature type="transmembrane region" description="Helical" evidence="2">
    <location>
        <begin position="23"/>
        <end position="47"/>
    </location>
</feature>
<dbReference type="Proteomes" id="UP000216444">
    <property type="component" value="Unassembled WGS sequence"/>
</dbReference>
<proteinExistence type="predicted"/>
<feature type="transmembrane region" description="Helical" evidence="2">
    <location>
        <begin position="259"/>
        <end position="279"/>
    </location>
</feature>
<feature type="compositionally biased region" description="Pro residues" evidence="1">
    <location>
        <begin position="218"/>
        <end position="244"/>
    </location>
</feature>
<dbReference type="AlphaFoldDB" id="A0A261F8C9"/>
<gene>
    <name evidence="3" type="ORF">BTIS_2183</name>
</gene>
<reference evidence="3 4" key="1">
    <citation type="journal article" date="2017" name="BMC Genomics">
        <title>Comparative genomic and phylogenomic analyses of the Bifidobacteriaceae family.</title>
        <authorList>
            <person name="Lugli G.A."/>
            <person name="Milani C."/>
            <person name="Turroni F."/>
            <person name="Duranti S."/>
            <person name="Mancabelli L."/>
            <person name="Mangifesta M."/>
            <person name="Ferrario C."/>
            <person name="Modesto M."/>
            <person name="Mattarelli P."/>
            <person name="Jiri K."/>
            <person name="van Sinderen D."/>
            <person name="Ventura M."/>
        </authorList>
    </citation>
    <scope>NUCLEOTIDE SEQUENCE [LARGE SCALE GENOMIC DNA]</scope>
    <source>
        <strain evidence="3 4">DSM 100201</strain>
    </source>
</reference>